<evidence type="ECO:0000256" key="16">
    <source>
        <dbReference type="PROSITE-ProRule" id="PRU00339"/>
    </source>
</evidence>
<dbReference type="PANTHER" id="PTHR44117:SF1">
    <property type="entry name" value="INTRAFLAGELLAR TRANSPORT PROTEIN 88 HOMOLOG"/>
    <property type="match status" value="1"/>
</dbReference>
<dbReference type="Pfam" id="PF13174">
    <property type="entry name" value="TPR_6"/>
    <property type="match status" value="1"/>
</dbReference>
<dbReference type="InterPro" id="IPR019734">
    <property type="entry name" value="TPR_rpt"/>
</dbReference>
<evidence type="ECO:0000256" key="17">
    <source>
        <dbReference type="SAM" id="MobiDB-lite"/>
    </source>
</evidence>
<dbReference type="Gene3D" id="1.25.40.10">
    <property type="entry name" value="Tetratricopeptide repeat domain"/>
    <property type="match status" value="2"/>
</dbReference>
<evidence type="ECO:0000256" key="15">
    <source>
        <dbReference type="ARBA" id="ARBA00081144"/>
    </source>
</evidence>
<dbReference type="GO" id="GO:0005829">
    <property type="term" value="C:cytosol"/>
    <property type="evidence" value="ECO:0007669"/>
    <property type="project" value="UniProtKB-ARBA"/>
</dbReference>
<keyword evidence="8" id="KW-0282">Flagellum</keyword>
<feature type="repeat" description="TPR" evidence="16">
    <location>
        <begin position="553"/>
        <end position="586"/>
    </location>
</feature>
<evidence type="ECO:0000256" key="4">
    <source>
        <dbReference type="ARBA" id="ARBA00022490"/>
    </source>
</evidence>
<dbReference type="GO" id="GO:0030992">
    <property type="term" value="C:intraciliary transport particle B"/>
    <property type="evidence" value="ECO:0007669"/>
    <property type="project" value="UniProtKB-ARBA"/>
</dbReference>
<reference evidence="18" key="3">
    <citation type="submission" date="2025-09" db="UniProtKB">
        <authorList>
            <consortium name="Ensembl"/>
        </authorList>
    </citation>
    <scope>IDENTIFICATION</scope>
    <source>
        <strain evidence="18">Glennie</strain>
    </source>
</reference>
<feature type="compositionally biased region" description="Basic and acidic residues" evidence="17">
    <location>
        <begin position="759"/>
        <end position="770"/>
    </location>
</feature>
<keyword evidence="6" id="KW-0970">Cilium biogenesis/degradation</keyword>
<evidence type="ECO:0000256" key="8">
    <source>
        <dbReference type="ARBA" id="ARBA00022846"/>
    </source>
</evidence>
<name>A0A6I8NGK3_ORNAN</name>
<sequence length="786" mass="89217">MMQNVHLAPETDEDDLYSGYNDYNPTYDTEDLENDAAFQQAVKTSHGRRPPVTAKIPITAVTRPLVTGFASKTTTLSSSMGRPMTGAVQDGVARPMTAVRAAGFTKAARGSAFDPLGQSRGPAPPLETKNEDSPEEKIRQLEKKVNELVEESCIANSCGDLKLALEKAKDAGRKERVLVRQREQVTTPENINLDLTYSVLFNLASQYSANEMYTEALNTYQVIVKNKMFSNAGRLKVNMGNIYFKQRNYSKAIKFYRMALDQIPSVHKEMRIKILQNIGVTFVKTGQYSDAINSFEHIMGMAPNLKAGFNLILSYFAVGDRERMKKAFQKLIAVPLEIDEDDKFISPSDDSHTNLLIEAIKNDNLRQMEHERKALAEKYIMTAAKLIAPAIETSFAVGYDWCVEVVKASQYVELANDLEINKAITFLRQKDFNQAVETLKMFEKKDSRVKSAAATNLSFLYYLENEFTQANNYADLAVSSDRYNPSALTNKGNTIFASGDYEKAAEFYKEALRNDSSCTEALYNIGLTYKKLNRLDEALDCFLKLHAILRNSAQVLYQIANLYEIMEDPNQAIEWLMQLISVVPTDARALAKLGELYDNEGDKSQAFQYYYESYRYLPSNIEVIEWLGAYYIDTQFCEKAIQYFERAALIRPTQVKWQLMVASCYRRSGNYQKALDTYKEIHKKFPENVECLRFLVRLCTDIGLKEVQEYATKLKRVEKMKEMREQRVKSGRDSSGRSKREGSAGSDVSYVDPLGPQTERPKTAAKKKIEEDDFADEELGDDLLPE</sequence>
<comment type="subunit">
    <text evidence="13">Component of the IFT complex B, at least composed of IFT20, IFT22, IFT25, IFT27, IFT46, IFT52, TRAF3IP1/IFT54, IFT57, IFT74, IFT80, IFT81, and IFT88. Interacts with IFT20, IFT22, IFT25, IFT27, IFT52, TRAF3IP1, IFT74, IFT80 and IFT81. Interacts with IFT172. Interacts with IFT57. Interacts with IFT46. Interacts with IFT70B. Interacts with C2CD3. Interacts with ENTR1 (via N-terminus). Interacts with LRRC56. Interacts with DZIP1. Interacts with CCDC38. Interacts with CCDC146. Interacts with CFAP53.</text>
</comment>
<dbReference type="Pfam" id="PF13424">
    <property type="entry name" value="TPR_12"/>
    <property type="match status" value="1"/>
</dbReference>
<dbReference type="Bgee" id="ENSOANG00000009025">
    <property type="expression patterns" value="Expressed in adult mammalian kidney and 8 other cell types or tissues"/>
</dbReference>
<dbReference type="GeneID" id="100089475"/>
<reference evidence="18" key="2">
    <citation type="submission" date="2025-08" db="UniProtKB">
        <authorList>
            <consortium name="Ensembl"/>
        </authorList>
    </citation>
    <scope>IDENTIFICATION</scope>
    <source>
        <strain evidence="18">Glennie</strain>
    </source>
</reference>
<comment type="subcellular location">
    <subcellularLocation>
        <location evidence="3">Cell projection</location>
        <location evidence="3">Cilium</location>
        <location evidence="3">Flagellum</location>
    </subcellularLocation>
    <subcellularLocation>
        <location evidence="2">Cytoplasm</location>
        <location evidence="2">Cytoskeleton</location>
        <location evidence="2">Cilium basal body</location>
    </subcellularLocation>
    <subcellularLocation>
        <location evidence="1">Cytoplasm</location>
        <location evidence="1">Cytoskeleton</location>
        <location evidence="1">Microtubule organizing center</location>
        <location evidence="1">Centrosome</location>
        <location evidence="1">Centriole</location>
    </subcellularLocation>
</comment>
<comment type="function">
    <text evidence="12">Positively regulates primary cilium biogenesis. Also involved in autophagy since it is required for trafficking of ATG16L and the expansion of the autophagic compartment.</text>
</comment>
<dbReference type="GO" id="GO:1902017">
    <property type="term" value="P:regulation of cilium assembly"/>
    <property type="evidence" value="ECO:0007669"/>
    <property type="project" value="UniProtKB-ARBA"/>
</dbReference>
<dbReference type="SMART" id="SM00028">
    <property type="entry name" value="TPR"/>
    <property type="match status" value="9"/>
</dbReference>
<feature type="region of interest" description="Disordered" evidence="17">
    <location>
        <begin position="721"/>
        <end position="786"/>
    </location>
</feature>
<evidence type="ECO:0000256" key="10">
    <source>
        <dbReference type="ARBA" id="ARBA00023212"/>
    </source>
</evidence>
<dbReference type="Ensembl" id="ENSOANT00000055981.1">
    <property type="protein sequence ID" value="ENSOANP00000039846.1"/>
    <property type="gene ID" value="ENSOANG00000009025.4"/>
</dbReference>
<dbReference type="InterPro" id="IPR011990">
    <property type="entry name" value="TPR-like_helical_dom_sf"/>
</dbReference>
<dbReference type="PANTHER" id="PTHR44117">
    <property type="entry name" value="INTRAFLAGELLAR TRANSPORT PROTEIN 88 HOMOLOG"/>
    <property type="match status" value="1"/>
</dbReference>
<dbReference type="GO" id="GO:0005814">
    <property type="term" value="C:centriole"/>
    <property type="evidence" value="ECO:0007669"/>
    <property type="project" value="UniProtKB-SubCell"/>
</dbReference>
<accession>A0A6I8NGK3</accession>
<dbReference type="Proteomes" id="UP000002279">
    <property type="component" value="Chromosome 20"/>
</dbReference>
<keyword evidence="7 16" id="KW-0802">TPR repeat</keyword>
<dbReference type="PROSITE" id="PS50005">
    <property type="entry name" value="TPR"/>
    <property type="match status" value="8"/>
</dbReference>
<dbReference type="FunFam" id="1.25.40.10:FF:000135">
    <property type="entry name" value="intraflagellar transport protein 88 homolog isoform X1"/>
    <property type="match status" value="1"/>
</dbReference>
<evidence type="ECO:0000256" key="12">
    <source>
        <dbReference type="ARBA" id="ARBA00059531"/>
    </source>
</evidence>
<dbReference type="FunFam" id="1.25.40.10:FF:000106">
    <property type="entry name" value="Intraflagellar transport 88 homolog (Chlamydomonas)"/>
    <property type="match status" value="1"/>
</dbReference>
<feature type="region of interest" description="Disordered" evidence="17">
    <location>
        <begin position="110"/>
        <end position="136"/>
    </location>
</feature>
<feature type="repeat" description="TPR" evidence="16">
    <location>
        <begin position="587"/>
        <end position="620"/>
    </location>
</feature>
<evidence type="ECO:0000256" key="6">
    <source>
        <dbReference type="ARBA" id="ARBA00022794"/>
    </source>
</evidence>
<feature type="region of interest" description="Disordered" evidence="17">
    <location>
        <begin position="1"/>
        <end position="26"/>
    </location>
</feature>
<dbReference type="CTD" id="8100"/>
<keyword evidence="10" id="KW-0206">Cytoskeleton</keyword>
<dbReference type="GO" id="GO:0031514">
    <property type="term" value="C:motile cilium"/>
    <property type="evidence" value="ECO:0007669"/>
    <property type="project" value="UniProtKB-SubCell"/>
</dbReference>
<keyword evidence="11" id="KW-0966">Cell projection</keyword>
<feature type="compositionally biased region" description="Acidic residues" evidence="17">
    <location>
        <begin position="771"/>
        <end position="786"/>
    </location>
</feature>
<organism evidence="18 19">
    <name type="scientific">Ornithorhynchus anatinus</name>
    <name type="common">Duckbill platypus</name>
    <dbReference type="NCBI Taxonomy" id="9258"/>
    <lineage>
        <taxon>Eukaryota</taxon>
        <taxon>Metazoa</taxon>
        <taxon>Chordata</taxon>
        <taxon>Craniata</taxon>
        <taxon>Vertebrata</taxon>
        <taxon>Euteleostomi</taxon>
        <taxon>Mammalia</taxon>
        <taxon>Monotremata</taxon>
        <taxon>Ornithorhynchidae</taxon>
        <taxon>Ornithorhynchus</taxon>
    </lineage>
</organism>
<keyword evidence="19" id="KW-1185">Reference proteome</keyword>
<feature type="repeat" description="TPR" evidence="16">
    <location>
        <begin position="272"/>
        <end position="305"/>
    </location>
</feature>
<dbReference type="GeneTree" id="ENSGT00390000015473"/>
<dbReference type="GO" id="GO:0030030">
    <property type="term" value="P:cell projection organization"/>
    <property type="evidence" value="ECO:0007669"/>
    <property type="project" value="UniProtKB-KW"/>
</dbReference>
<evidence type="ECO:0000256" key="1">
    <source>
        <dbReference type="ARBA" id="ARBA00004114"/>
    </source>
</evidence>
<evidence type="ECO:0000256" key="11">
    <source>
        <dbReference type="ARBA" id="ARBA00023273"/>
    </source>
</evidence>
<evidence type="ECO:0000256" key="9">
    <source>
        <dbReference type="ARBA" id="ARBA00023069"/>
    </source>
</evidence>
<gene>
    <name evidence="18" type="primary">IFT88</name>
</gene>
<keyword evidence="5" id="KW-0677">Repeat</keyword>
<evidence type="ECO:0000256" key="7">
    <source>
        <dbReference type="ARBA" id="ARBA00022803"/>
    </source>
</evidence>
<evidence type="ECO:0000256" key="13">
    <source>
        <dbReference type="ARBA" id="ARBA00062040"/>
    </source>
</evidence>
<protein>
    <recommendedName>
        <fullName evidence="14">Intraflagellar transport protein 88 homolog</fullName>
    </recommendedName>
    <alternativeName>
        <fullName evidence="15">Tetratricopeptide repeat protein 10</fullName>
    </alternativeName>
</protein>
<evidence type="ECO:0000313" key="18">
    <source>
        <dbReference type="Ensembl" id="ENSOANP00000039846.1"/>
    </source>
</evidence>
<proteinExistence type="predicted"/>
<evidence type="ECO:0000313" key="19">
    <source>
        <dbReference type="Proteomes" id="UP000002279"/>
    </source>
</evidence>
<feature type="compositionally biased region" description="Basic and acidic residues" evidence="17">
    <location>
        <begin position="721"/>
        <end position="742"/>
    </location>
</feature>
<keyword evidence="4" id="KW-0963">Cytoplasm</keyword>
<keyword evidence="9" id="KW-0969">Cilium</keyword>
<dbReference type="GO" id="GO:0097542">
    <property type="term" value="C:ciliary tip"/>
    <property type="evidence" value="ECO:0007669"/>
    <property type="project" value="UniProtKB-ARBA"/>
</dbReference>
<dbReference type="RefSeq" id="XP_028903856.1">
    <property type="nucleotide sequence ID" value="XM_029048023.1"/>
</dbReference>
<feature type="repeat" description="TPR" evidence="16">
    <location>
        <begin position="233"/>
        <end position="266"/>
    </location>
</feature>
<evidence type="ECO:0000256" key="3">
    <source>
        <dbReference type="ARBA" id="ARBA00004230"/>
    </source>
</evidence>
<evidence type="ECO:0000256" key="5">
    <source>
        <dbReference type="ARBA" id="ARBA00022737"/>
    </source>
</evidence>
<feature type="repeat" description="TPR" evidence="16">
    <location>
        <begin position="519"/>
        <end position="552"/>
    </location>
</feature>
<feature type="repeat" description="TPR" evidence="16">
    <location>
        <begin position="485"/>
        <end position="518"/>
    </location>
</feature>
<dbReference type="Pfam" id="PF13181">
    <property type="entry name" value="TPR_8"/>
    <property type="match status" value="2"/>
</dbReference>
<feature type="repeat" description="TPR" evidence="16">
    <location>
        <begin position="621"/>
        <end position="654"/>
    </location>
</feature>
<evidence type="ECO:0000256" key="2">
    <source>
        <dbReference type="ARBA" id="ARBA00004120"/>
    </source>
</evidence>
<evidence type="ECO:0000256" key="14">
    <source>
        <dbReference type="ARBA" id="ARBA00071484"/>
    </source>
</evidence>
<dbReference type="AlphaFoldDB" id="A0A6I8NGK3"/>
<dbReference type="Pfam" id="PF12895">
    <property type="entry name" value="ANAPC3"/>
    <property type="match status" value="1"/>
</dbReference>
<dbReference type="GO" id="GO:0036064">
    <property type="term" value="C:ciliary basal body"/>
    <property type="evidence" value="ECO:0007669"/>
    <property type="project" value="UniProtKB-ARBA"/>
</dbReference>
<dbReference type="SUPFAM" id="SSF48452">
    <property type="entry name" value="TPR-like"/>
    <property type="match status" value="2"/>
</dbReference>
<dbReference type="GO" id="GO:0005813">
    <property type="term" value="C:centrosome"/>
    <property type="evidence" value="ECO:0007669"/>
    <property type="project" value="UniProtKB-ARBA"/>
</dbReference>
<feature type="repeat" description="TPR" evidence="16">
    <location>
        <begin position="655"/>
        <end position="688"/>
    </location>
</feature>
<reference evidence="18 19" key="1">
    <citation type="journal article" date="2008" name="Nature">
        <title>Genome analysis of the platypus reveals unique signatures of evolution.</title>
        <authorList>
            <person name="Warren W.C."/>
            <person name="Hillier L.W."/>
            <person name="Marshall Graves J.A."/>
            <person name="Birney E."/>
            <person name="Ponting C.P."/>
            <person name="Grutzner F."/>
            <person name="Belov K."/>
            <person name="Miller W."/>
            <person name="Clarke L."/>
            <person name="Chinwalla A.T."/>
            <person name="Yang S.P."/>
            <person name="Heger A."/>
            <person name="Locke D.P."/>
            <person name="Miethke P."/>
            <person name="Waters P.D."/>
            <person name="Veyrunes F."/>
            <person name="Fulton L."/>
            <person name="Fulton B."/>
            <person name="Graves T."/>
            <person name="Wallis J."/>
            <person name="Puente X.S."/>
            <person name="Lopez-Otin C."/>
            <person name="Ordonez G.R."/>
            <person name="Eichler E.E."/>
            <person name="Chen L."/>
            <person name="Cheng Z."/>
            <person name="Deakin J.E."/>
            <person name="Alsop A."/>
            <person name="Thompson K."/>
            <person name="Kirby P."/>
            <person name="Papenfuss A.T."/>
            <person name="Wakefield M.J."/>
            <person name="Olender T."/>
            <person name="Lancet D."/>
            <person name="Huttley G.A."/>
            <person name="Smit A.F."/>
            <person name="Pask A."/>
            <person name="Temple-Smith P."/>
            <person name="Batzer M.A."/>
            <person name="Walker J.A."/>
            <person name="Konkel M.K."/>
            <person name="Harris R.S."/>
            <person name="Whittington C.M."/>
            <person name="Wong E.S."/>
            <person name="Gemmell N.J."/>
            <person name="Buschiazzo E."/>
            <person name="Vargas Jentzsch I.M."/>
            <person name="Merkel A."/>
            <person name="Schmitz J."/>
            <person name="Zemann A."/>
            <person name="Churakov G."/>
            <person name="Kriegs J.O."/>
            <person name="Brosius J."/>
            <person name="Murchison E.P."/>
            <person name="Sachidanandam R."/>
            <person name="Smith C."/>
            <person name="Hannon G.J."/>
            <person name="Tsend-Ayush E."/>
            <person name="McMillan D."/>
            <person name="Attenborough R."/>
            <person name="Rens W."/>
            <person name="Ferguson-Smith M."/>
            <person name="Lefevre C.M."/>
            <person name="Sharp J.A."/>
            <person name="Nicholas K.R."/>
            <person name="Ray D.A."/>
            <person name="Kube M."/>
            <person name="Reinhardt R."/>
            <person name="Pringle T.H."/>
            <person name="Taylor J."/>
            <person name="Jones R.C."/>
            <person name="Nixon B."/>
            <person name="Dacheux J.L."/>
            <person name="Niwa H."/>
            <person name="Sekita Y."/>
            <person name="Huang X."/>
            <person name="Stark A."/>
            <person name="Kheradpour P."/>
            <person name="Kellis M."/>
            <person name="Flicek P."/>
            <person name="Chen Y."/>
            <person name="Webber C."/>
            <person name="Hardison R."/>
            <person name="Nelson J."/>
            <person name="Hallsworth-Pepin K."/>
            <person name="Delehaunty K."/>
            <person name="Markovic C."/>
            <person name="Minx P."/>
            <person name="Feng Y."/>
            <person name="Kremitzki C."/>
            <person name="Mitreva M."/>
            <person name="Glasscock J."/>
            <person name="Wylie T."/>
            <person name="Wohldmann P."/>
            <person name="Thiru P."/>
            <person name="Nhan M.N."/>
            <person name="Pohl C.S."/>
            <person name="Smith S.M."/>
            <person name="Hou S."/>
            <person name="Nefedov M."/>
            <person name="de Jong P.J."/>
            <person name="Renfree M.B."/>
            <person name="Mardis E.R."/>
            <person name="Wilson R.K."/>
        </authorList>
    </citation>
    <scope>NUCLEOTIDE SEQUENCE [LARGE SCALE GENOMIC DNA]</scope>
    <source>
        <strain evidence="18 19">Glennie</strain>
    </source>
</reference>